<comment type="caution">
    <text evidence="2">The sequence shown here is derived from an EMBL/GenBank/DDBJ whole genome shotgun (WGS) entry which is preliminary data.</text>
</comment>
<protein>
    <submittedName>
        <fullName evidence="2">Uncharacterized protein</fullName>
    </submittedName>
</protein>
<sequence>MSVLGLNPGTFPKIRVTSFIVEKEKKGQELLAECTASSYAMEEVEDALEVHAKKFSQVRLDACGIITNEDKEPPDYPTALAEMPVTEATEHGRLGSLSNVSDKSEAAAVTPMVPSLAYHPGRKRAKSGEEKVTRDMQKHQFIDSTPCERLCQKQGKELTRENCFTVWKKP</sequence>
<dbReference type="EMBL" id="JAVRJZ010000142">
    <property type="protein sequence ID" value="KAK2702878.1"/>
    <property type="molecule type" value="Genomic_DNA"/>
</dbReference>
<evidence type="ECO:0000313" key="2">
    <source>
        <dbReference type="EMBL" id="KAK2702878.1"/>
    </source>
</evidence>
<organism evidence="2 3">
    <name type="scientific">Artemia franciscana</name>
    <name type="common">Brine shrimp</name>
    <name type="synonym">Artemia sanfranciscana</name>
    <dbReference type="NCBI Taxonomy" id="6661"/>
    <lineage>
        <taxon>Eukaryota</taxon>
        <taxon>Metazoa</taxon>
        <taxon>Ecdysozoa</taxon>
        <taxon>Arthropoda</taxon>
        <taxon>Crustacea</taxon>
        <taxon>Branchiopoda</taxon>
        <taxon>Anostraca</taxon>
        <taxon>Artemiidae</taxon>
        <taxon>Artemia</taxon>
    </lineage>
</organism>
<name>A0AA88H281_ARTSF</name>
<keyword evidence="3" id="KW-1185">Reference proteome</keyword>
<dbReference type="AlphaFoldDB" id="A0AA88H281"/>
<evidence type="ECO:0000313" key="3">
    <source>
        <dbReference type="Proteomes" id="UP001187531"/>
    </source>
</evidence>
<accession>A0AA88H281</accession>
<reference evidence="2" key="1">
    <citation type="submission" date="2023-07" db="EMBL/GenBank/DDBJ databases">
        <title>Chromosome-level genome assembly of Artemia franciscana.</title>
        <authorList>
            <person name="Jo E."/>
        </authorList>
    </citation>
    <scope>NUCLEOTIDE SEQUENCE</scope>
    <source>
        <tissue evidence="2">Whole body</tissue>
    </source>
</reference>
<dbReference type="Proteomes" id="UP001187531">
    <property type="component" value="Unassembled WGS sequence"/>
</dbReference>
<proteinExistence type="predicted"/>
<feature type="region of interest" description="Disordered" evidence="1">
    <location>
        <begin position="118"/>
        <end position="137"/>
    </location>
</feature>
<feature type="compositionally biased region" description="Basic and acidic residues" evidence="1">
    <location>
        <begin position="126"/>
        <end position="137"/>
    </location>
</feature>
<evidence type="ECO:0000256" key="1">
    <source>
        <dbReference type="SAM" id="MobiDB-lite"/>
    </source>
</evidence>
<gene>
    <name evidence="2" type="ORF">QYM36_018533</name>
</gene>